<evidence type="ECO:0000256" key="1">
    <source>
        <dbReference type="PROSITE-ProRule" id="PRU00339"/>
    </source>
</evidence>
<dbReference type="SUPFAM" id="SSF48452">
    <property type="entry name" value="TPR-like"/>
    <property type="match status" value="1"/>
</dbReference>
<protein>
    <submittedName>
        <fullName evidence="4">Uncharacterized protein</fullName>
    </submittedName>
</protein>
<dbReference type="PROSITE" id="PS50005">
    <property type="entry name" value="TPR"/>
    <property type="match status" value="1"/>
</dbReference>
<evidence type="ECO:0000256" key="2">
    <source>
        <dbReference type="SAM" id="MobiDB-lite"/>
    </source>
</evidence>
<dbReference type="EMBL" id="CP019602">
    <property type="protein sequence ID" value="ARU15043.1"/>
    <property type="molecule type" value="Genomic_DNA"/>
</dbReference>
<organism evidence="4 5">
    <name type="scientific">Croceicoccus marinus</name>
    <dbReference type="NCBI Taxonomy" id="450378"/>
    <lineage>
        <taxon>Bacteria</taxon>
        <taxon>Pseudomonadati</taxon>
        <taxon>Pseudomonadota</taxon>
        <taxon>Alphaproteobacteria</taxon>
        <taxon>Sphingomonadales</taxon>
        <taxon>Erythrobacteraceae</taxon>
        <taxon>Croceicoccus</taxon>
    </lineage>
</organism>
<feature type="repeat" description="TPR" evidence="1">
    <location>
        <begin position="82"/>
        <end position="115"/>
    </location>
</feature>
<evidence type="ECO:0000313" key="5">
    <source>
        <dbReference type="Proteomes" id="UP000195807"/>
    </source>
</evidence>
<accession>A0A1Z1F8I5</accession>
<keyword evidence="3" id="KW-0732">Signal</keyword>
<sequence>MLHFNVRKVAAATGIVAASLALSGCQALFGPSLASRGEAQNVDMADYFEGRLAVGRLYLEKGLTTQAIIAFRQASYDPRFAGEAFNGMAVAYDQLGRTDLAHRYFNMAVAAAPKDDRFSRNLARLENRIPVLPDAVTQVEPVELAQLELPEPAAANPVEPVLERRGAITIGARPASGIVVASKPETAAIRTSRSEVRVAPPAAAPAAEPARTAARAPARSEGRAVIARARRSAAARRGYPVRLVFNDHKASLVSQD</sequence>
<dbReference type="InterPro" id="IPR019734">
    <property type="entry name" value="TPR_rpt"/>
</dbReference>
<dbReference type="InterPro" id="IPR011990">
    <property type="entry name" value="TPR-like_helical_dom_sf"/>
</dbReference>
<dbReference type="Proteomes" id="UP000195807">
    <property type="component" value="Chromosome"/>
</dbReference>
<feature type="signal peptide" evidence="3">
    <location>
        <begin position="1"/>
        <end position="23"/>
    </location>
</feature>
<name>A0A1Z1F8I5_9SPHN</name>
<keyword evidence="5" id="KW-1185">Reference proteome</keyword>
<dbReference type="PROSITE" id="PS51257">
    <property type="entry name" value="PROKAR_LIPOPROTEIN"/>
    <property type="match status" value="1"/>
</dbReference>
<dbReference type="RefSeq" id="WP_066842259.1">
    <property type="nucleotide sequence ID" value="NZ_CP019602.1"/>
</dbReference>
<keyword evidence="1" id="KW-0802">TPR repeat</keyword>
<reference evidence="4 5" key="1">
    <citation type="submission" date="2017-01" db="EMBL/GenBank/DDBJ databases">
        <title>Complete genome sequence of esterase-producing bacterium Croceicoccus marinus E4A9.</title>
        <authorList>
            <person name="Wu Y.-H."/>
            <person name="Cheng H."/>
            <person name="Xu L."/>
            <person name="Huo Y.-Y."/>
            <person name="Wang C.-S."/>
            <person name="Xu X.-W."/>
        </authorList>
    </citation>
    <scope>NUCLEOTIDE SEQUENCE [LARGE SCALE GENOMIC DNA]</scope>
    <source>
        <strain evidence="4 5">E4A9</strain>
    </source>
</reference>
<feature type="chain" id="PRO_5011751665" evidence="3">
    <location>
        <begin position="24"/>
        <end position="256"/>
    </location>
</feature>
<dbReference type="STRING" id="450378.GCA_001661675_00236"/>
<proteinExistence type="predicted"/>
<feature type="region of interest" description="Disordered" evidence="2">
    <location>
        <begin position="199"/>
        <end position="222"/>
    </location>
</feature>
<dbReference type="OrthoDB" id="7190835at2"/>
<dbReference type="KEGG" id="cman:A9D14_01175"/>
<evidence type="ECO:0000256" key="3">
    <source>
        <dbReference type="SAM" id="SignalP"/>
    </source>
</evidence>
<dbReference type="Gene3D" id="1.25.40.10">
    <property type="entry name" value="Tetratricopeptide repeat domain"/>
    <property type="match status" value="1"/>
</dbReference>
<evidence type="ECO:0000313" key="4">
    <source>
        <dbReference type="EMBL" id="ARU15043.1"/>
    </source>
</evidence>
<gene>
    <name evidence="4" type="ORF">A9D14_01175</name>
</gene>
<dbReference type="AlphaFoldDB" id="A0A1Z1F8I5"/>